<feature type="transmembrane region" description="Helical" evidence="5">
    <location>
        <begin position="238"/>
        <end position="261"/>
    </location>
</feature>
<keyword evidence="5" id="KW-0520">NAD</keyword>
<keyword evidence="9" id="KW-1185">Reference proteome</keyword>
<feature type="transmembrane region" description="Helical" evidence="5">
    <location>
        <begin position="296"/>
        <end position="317"/>
    </location>
</feature>
<comment type="catalytic activity">
    <reaction evidence="5">
        <text>a quinone + NADH + 5 H(+)(in) = a quinol + NAD(+) + 4 H(+)(out)</text>
        <dbReference type="Rhea" id="RHEA:57888"/>
        <dbReference type="ChEBI" id="CHEBI:15378"/>
        <dbReference type="ChEBI" id="CHEBI:24646"/>
        <dbReference type="ChEBI" id="CHEBI:57540"/>
        <dbReference type="ChEBI" id="CHEBI:57945"/>
        <dbReference type="ChEBI" id="CHEBI:132124"/>
    </reaction>
</comment>
<keyword evidence="5" id="KW-0874">Quinone</keyword>
<feature type="transmembrane region" description="Helical" evidence="5">
    <location>
        <begin position="75"/>
        <end position="96"/>
    </location>
</feature>
<dbReference type="EC" id="7.1.1.-" evidence="5"/>
<name>A0ABR4YKL2_9BACT</name>
<feature type="transmembrane region" description="Helical" evidence="5">
    <location>
        <begin position="402"/>
        <end position="420"/>
    </location>
</feature>
<evidence type="ECO:0000256" key="1">
    <source>
        <dbReference type="ARBA" id="ARBA00004127"/>
    </source>
</evidence>
<dbReference type="InterPro" id="IPR001750">
    <property type="entry name" value="ND/Mrp_TM"/>
</dbReference>
<keyword evidence="3 5" id="KW-1133">Transmembrane helix</keyword>
<keyword evidence="5" id="KW-1278">Translocase</keyword>
<comment type="function">
    <text evidence="5">NDH-1 shuttles electrons from NADH, via FMN and iron-sulfur (Fe-S) centers, to quinones in the respiratory chain. The immediate electron acceptor for the enzyme in this species is believed to be a menaquinone. Couples the redox reaction to proton translocation (for every two electrons transferred, four hydrogen ions are translocated across the cytoplasmic membrane), and thus conserves the redox energy in a proton gradient.</text>
</comment>
<dbReference type="RefSeq" id="WP_022063369.1">
    <property type="nucleotide sequence ID" value="NZ_JRGF01000002.1"/>
</dbReference>
<organism evidence="8 9">
    <name type="scientific">Alistipes inops</name>
    <dbReference type="NCBI Taxonomy" id="1501391"/>
    <lineage>
        <taxon>Bacteria</taxon>
        <taxon>Pseudomonadati</taxon>
        <taxon>Bacteroidota</taxon>
        <taxon>Bacteroidia</taxon>
        <taxon>Bacteroidales</taxon>
        <taxon>Rikenellaceae</taxon>
        <taxon>Alistipes</taxon>
    </lineage>
</organism>
<accession>A0ABR4YKL2</accession>
<feature type="transmembrane region" description="Helical" evidence="5">
    <location>
        <begin position="201"/>
        <end position="226"/>
    </location>
</feature>
<feature type="transmembrane region" description="Helical" evidence="5">
    <location>
        <begin position="12"/>
        <end position="29"/>
    </location>
</feature>
<reference evidence="8 9" key="1">
    <citation type="submission" date="2014-09" db="EMBL/GenBank/DDBJ databases">
        <title>Alistipes sp. 627, sp. nov., a novel member of the family Rikenellaceae isolated from human faeces.</title>
        <authorList>
            <person name="Shkoporov A.N."/>
            <person name="Chaplin A.V."/>
            <person name="Motuzova O.V."/>
            <person name="Kafarskaia L.I."/>
            <person name="Khokhlova E.V."/>
            <person name="Efimov B.A."/>
        </authorList>
    </citation>
    <scope>NUCLEOTIDE SEQUENCE [LARGE SCALE GENOMIC DNA]</scope>
    <source>
        <strain evidence="8 9">627</strain>
    </source>
</reference>
<keyword evidence="5" id="KW-0813">Transport</keyword>
<protein>
    <recommendedName>
        <fullName evidence="5">NADH-quinone oxidoreductase subunit N</fullName>
        <ecNumber evidence="5">7.1.1.-</ecNumber>
    </recommendedName>
    <alternativeName>
        <fullName evidence="5">NADH dehydrogenase I subunit N</fullName>
    </alternativeName>
    <alternativeName>
        <fullName evidence="5">NDH-1 subunit N</fullName>
    </alternativeName>
</protein>
<comment type="caution">
    <text evidence="8">The sequence shown here is derived from an EMBL/GenBank/DDBJ whole genome shotgun (WGS) entry which is preliminary data.</text>
</comment>
<evidence type="ECO:0000256" key="6">
    <source>
        <dbReference type="RuleBase" id="RU000320"/>
    </source>
</evidence>
<keyword evidence="5" id="KW-1003">Cell membrane</keyword>
<evidence type="ECO:0000313" key="9">
    <source>
        <dbReference type="Proteomes" id="UP000030889"/>
    </source>
</evidence>
<keyword evidence="2 5" id="KW-0812">Transmembrane</keyword>
<proteinExistence type="inferred from homology"/>
<comment type="similarity">
    <text evidence="5">Belongs to the complex I subunit 2 family.</text>
</comment>
<feature type="transmembrane region" description="Helical" evidence="5">
    <location>
        <begin position="447"/>
        <end position="469"/>
    </location>
</feature>
<dbReference type="InterPro" id="IPR010096">
    <property type="entry name" value="NADH-Q_OxRdtase_suN/2"/>
</dbReference>
<dbReference type="Proteomes" id="UP000030889">
    <property type="component" value="Unassembled WGS sequence"/>
</dbReference>
<dbReference type="NCBIfam" id="TIGR01770">
    <property type="entry name" value="NDH_I_N"/>
    <property type="match status" value="1"/>
</dbReference>
<feature type="transmembrane region" description="Helical" evidence="5">
    <location>
        <begin position="366"/>
        <end position="396"/>
    </location>
</feature>
<gene>
    <name evidence="5" type="primary">nuoN</name>
    <name evidence="8" type="ORF">LG35_02020</name>
</gene>
<dbReference type="HAMAP" id="MF_00445">
    <property type="entry name" value="NDH1_NuoN_1"/>
    <property type="match status" value="1"/>
</dbReference>
<evidence type="ECO:0000259" key="7">
    <source>
        <dbReference type="Pfam" id="PF00361"/>
    </source>
</evidence>
<dbReference type="Pfam" id="PF00361">
    <property type="entry name" value="Proton_antipo_M"/>
    <property type="match status" value="1"/>
</dbReference>
<evidence type="ECO:0000256" key="2">
    <source>
        <dbReference type="ARBA" id="ARBA00022692"/>
    </source>
</evidence>
<comment type="subcellular location">
    <subcellularLocation>
        <location evidence="5">Cell membrane</location>
        <topology evidence="5">Multi-pass membrane protein</topology>
    </subcellularLocation>
    <subcellularLocation>
        <location evidence="1">Endomembrane system</location>
        <topology evidence="1">Multi-pass membrane protein</topology>
    </subcellularLocation>
    <subcellularLocation>
        <location evidence="6">Membrane</location>
        <topology evidence="6">Multi-pass membrane protein</topology>
    </subcellularLocation>
</comment>
<keyword evidence="4 5" id="KW-0472">Membrane</keyword>
<feature type="domain" description="NADH:quinone oxidoreductase/Mrp antiporter transmembrane" evidence="7">
    <location>
        <begin position="125"/>
        <end position="414"/>
    </location>
</feature>
<feature type="transmembrane region" description="Helical" evidence="5">
    <location>
        <begin position="41"/>
        <end position="69"/>
    </location>
</feature>
<evidence type="ECO:0000313" key="8">
    <source>
        <dbReference type="EMBL" id="KHE42805.1"/>
    </source>
</evidence>
<sequence>MDLGNFLVMRQELGLLAVFVVLLLFDIFAGETRAMRWFRPLAIVLFALHTVAGFFCCLPEGSAFGGMYITSRLTVLMKNILNLGTLVVFMQAGEWLRGRETAIREGEYYVITLATLLGMYLMVSAGNFMLLYIGIEMASLPTACLAAYNKYREKSAEAGAKYILMSTLSSGIMMFGLSYLYGAMGTMYFADMQPLVSADFMTVLGFVFFFAGLAFKISLVPFHMWAPDVYEGAPTATTAYLSVVSKAAGCFVLLLTLHHVFGNIGRIWYYILWAVTVATIVVGNLFAIRQRDIKRFFAYSSISQAGYIMLGVLHGTPEGLSAVVYYVLVYLFANMAAFGVIASVENHSGRTDIGAYDGLYKSNPKLALVMMLAVFSLAGIPPVGGFFSKFFIFAAAAAKGDYLLVFIALVNTVVSLYYYLRIIKAMFINAPEGGISERLRTDGYNRASLVFCTVGILASGVVSNLYGYISGIGF</sequence>
<dbReference type="EMBL" id="JRGF01000002">
    <property type="protein sequence ID" value="KHE42805.1"/>
    <property type="molecule type" value="Genomic_DNA"/>
</dbReference>
<comment type="subunit">
    <text evidence="5">NDH-1 is composed of 14 different subunits. Subunits NuoA, H, J, K, L, M, N constitute the membrane sector of the complex.</text>
</comment>
<evidence type="ECO:0000256" key="3">
    <source>
        <dbReference type="ARBA" id="ARBA00022989"/>
    </source>
</evidence>
<dbReference type="PANTHER" id="PTHR22773">
    <property type="entry name" value="NADH DEHYDROGENASE"/>
    <property type="match status" value="1"/>
</dbReference>
<feature type="transmembrane region" description="Helical" evidence="5">
    <location>
        <begin position="267"/>
        <end position="287"/>
    </location>
</feature>
<feature type="transmembrane region" description="Helical" evidence="5">
    <location>
        <begin position="108"/>
        <end position="123"/>
    </location>
</feature>
<evidence type="ECO:0000256" key="5">
    <source>
        <dbReference type="HAMAP-Rule" id="MF_00445"/>
    </source>
</evidence>
<evidence type="ECO:0000256" key="4">
    <source>
        <dbReference type="ARBA" id="ARBA00023136"/>
    </source>
</evidence>
<feature type="transmembrane region" description="Helical" evidence="5">
    <location>
        <begin position="323"/>
        <end position="345"/>
    </location>
</feature>
<feature type="transmembrane region" description="Helical" evidence="5">
    <location>
        <begin position="160"/>
        <end position="181"/>
    </location>
</feature>